<name>A0A645DVJ9_9ZZZZ</name>
<evidence type="ECO:0000313" key="2">
    <source>
        <dbReference type="EMBL" id="MPM92372.1"/>
    </source>
</evidence>
<protein>
    <submittedName>
        <fullName evidence="2">Uncharacterized protein</fullName>
    </submittedName>
</protein>
<reference evidence="2" key="1">
    <citation type="submission" date="2019-08" db="EMBL/GenBank/DDBJ databases">
        <authorList>
            <person name="Kucharzyk K."/>
            <person name="Murdoch R.W."/>
            <person name="Higgins S."/>
            <person name="Loffler F."/>
        </authorList>
    </citation>
    <scope>NUCLEOTIDE SEQUENCE</scope>
</reference>
<sequence length="57" mass="6297">MTDDLIRKGLKLKAGEKPEEVDTDKKDEDDNDDDPDSHPGNKGKLQLDATVCDADIK</sequence>
<feature type="region of interest" description="Disordered" evidence="1">
    <location>
        <begin position="1"/>
        <end position="57"/>
    </location>
</feature>
<organism evidence="2">
    <name type="scientific">bioreactor metagenome</name>
    <dbReference type="NCBI Taxonomy" id="1076179"/>
    <lineage>
        <taxon>unclassified sequences</taxon>
        <taxon>metagenomes</taxon>
        <taxon>ecological metagenomes</taxon>
    </lineage>
</organism>
<accession>A0A645DVJ9</accession>
<feature type="compositionally biased region" description="Basic and acidic residues" evidence="1">
    <location>
        <begin position="1"/>
        <end position="28"/>
    </location>
</feature>
<comment type="caution">
    <text evidence="2">The sequence shown here is derived from an EMBL/GenBank/DDBJ whole genome shotgun (WGS) entry which is preliminary data.</text>
</comment>
<evidence type="ECO:0000256" key="1">
    <source>
        <dbReference type="SAM" id="MobiDB-lite"/>
    </source>
</evidence>
<dbReference type="AlphaFoldDB" id="A0A645DVJ9"/>
<gene>
    <name evidence="2" type="ORF">SDC9_139507</name>
</gene>
<dbReference type="EMBL" id="VSSQ01039318">
    <property type="protein sequence ID" value="MPM92372.1"/>
    <property type="molecule type" value="Genomic_DNA"/>
</dbReference>
<proteinExistence type="predicted"/>